<dbReference type="Proteomes" id="UP000025171">
    <property type="component" value="Unassembled WGS sequence"/>
</dbReference>
<evidence type="ECO:0000256" key="2">
    <source>
        <dbReference type="ARBA" id="ARBA00009347"/>
    </source>
</evidence>
<evidence type="ECO:0000256" key="4">
    <source>
        <dbReference type="ARBA" id="ARBA00022827"/>
    </source>
</evidence>
<organism evidence="10 11">
    <name type="scientific">Hyphomonas johnsonii MHS-2</name>
    <dbReference type="NCBI Taxonomy" id="1280950"/>
    <lineage>
        <taxon>Bacteria</taxon>
        <taxon>Pseudomonadati</taxon>
        <taxon>Pseudomonadota</taxon>
        <taxon>Alphaproteobacteria</taxon>
        <taxon>Hyphomonadales</taxon>
        <taxon>Hyphomonadaceae</taxon>
        <taxon>Hyphomonas</taxon>
    </lineage>
</organism>
<evidence type="ECO:0000313" key="11">
    <source>
        <dbReference type="Proteomes" id="UP000025171"/>
    </source>
</evidence>
<dbReference type="InterPro" id="IPR036250">
    <property type="entry name" value="AcylCo_DH-like_C"/>
</dbReference>
<comment type="caution">
    <text evidence="10">The sequence shown here is derived from an EMBL/GenBank/DDBJ whole genome shotgun (WGS) entry which is preliminary data.</text>
</comment>
<keyword evidence="11" id="KW-1185">Reference proteome</keyword>
<dbReference type="InterPro" id="IPR046373">
    <property type="entry name" value="Acyl-CoA_Oxase/DH_mid-dom_sf"/>
</dbReference>
<dbReference type="PANTHER" id="PTHR43884:SF12">
    <property type="entry name" value="ISOVALERYL-COA DEHYDROGENASE, MITOCHONDRIAL-RELATED"/>
    <property type="match status" value="1"/>
</dbReference>
<dbReference type="SUPFAM" id="SSF56645">
    <property type="entry name" value="Acyl-CoA dehydrogenase NM domain-like"/>
    <property type="match status" value="1"/>
</dbReference>
<dbReference type="InterPro" id="IPR006091">
    <property type="entry name" value="Acyl-CoA_Oxase/DH_mid-dom"/>
</dbReference>
<evidence type="ECO:0000259" key="9">
    <source>
        <dbReference type="Pfam" id="PF02771"/>
    </source>
</evidence>
<dbReference type="PANTHER" id="PTHR43884">
    <property type="entry name" value="ACYL-COA DEHYDROGENASE"/>
    <property type="match status" value="1"/>
</dbReference>
<dbReference type="AlphaFoldDB" id="A0A059FVW0"/>
<dbReference type="InterPro" id="IPR009075">
    <property type="entry name" value="AcylCo_DH/oxidase_C"/>
</dbReference>
<dbReference type="SUPFAM" id="SSF47203">
    <property type="entry name" value="Acyl-CoA dehydrogenase C-terminal domain-like"/>
    <property type="match status" value="1"/>
</dbReference>
<reference evidence="10 11" key="1">
    <citation type="journal article" date="2014" name="Antonie Van Leeuwenhoek">
        <title>Hyphomonas beringensis sp. nov. and Hyphomonas chukchiensis sp. nov., isolated from surface seawater of the Bering Sea and Chukchi Sea.</title>
        <authorList>
            <person name="Li C."/>
            <person name="Lai Q."/>
            <person name="Li G."/>
            <person name="Dong C."/>
            <person name="Wang J."/>
            <person name="Liao Y."/>
            <person name="Shao Z."/>
        </authorList>
    </citation>
    <scope>NUCLEOTIDE SEQUENCE [LARGE SCALE GENOMIC DNA]</scope>
    <source>
        <strain evidence="10 11">MHS-2</strain>
    </source>
</reference>
<dbReference type="GO" id="GO:0050660">
    <property type="term" value="F:flavin adenine dinucleotide binding"/>
    <property type="evidence" value="ECO:0007669"/>
    <property type="project" value="InterPro"/>
</dbReference>
<evidence type="ECO:0000256" key="5">
    <source>
        <dbReference type="ARBA" id="ARBA00023002"/>
    </source>
</evidence>
<dbReference type="Pfam" id="PF02771">
    <property type="entry name" value="Acyl-CoA_dh_N"/>
    <property type="match status" value="1"/>
</dbReference>
<keyword evidence="4 6" id="KW-0274">FAD</keyword>
<evidence type="ECO:0000256" key="1">
    <source>
        <dbReference type="ARBA" id="ARBA00001974"/>
    </source>
</evidence>
<dbReference type="STRING" id="1280950.HJO_04225"/>
<dbReference type="Pfam" id="PF02770">
    <property type="entry name" value="Acyl-CoA_dh_M"/>
    <property type="match status" value="1"/>
</dbReference>
<gene>
    <name evidence="10" type="ORF">HJO_04225</name>
</gene>
<accession>A0A059FVW0</accession>
<dbReference type="InterPro" id="IPR013786">
    <property type="entry name" value="AcylCoA_DH/ox_N"/>
</dbReference>
<dbReference type="OrthoDB" id="9769473at2"/>
<dbReference type="FunFam" id="1.20.140.10:FF:000001">
    <property type="entry name" value="Acyl-CoA dehydrogenase"/>
    <property type="match status" value="1"/>
</dbReference>
<evidence type="ECO:0000256" key="6">
    <source>
        <dbReference type="RuleBase" id="RU362125"/>
    </source>
</evidence>
<dbReference type="RefSeq" id="WP_035613818.1">
    <property type="nucleotide sequence ID" value="NZ_ARYK01000001.1"/>
</dbReference>
<dbReference type="Gene3D" id="1.10.540.10">
    <property type="entry name" value="Acyl-CoA dehydrogenase/oxidase, N-terminal domain"/>
    <property type="match status" value="1"/>
</dbReference>
<comment type="cofactor">
    <cofactor evidence="1 6">
        <name>FAD</name>
        <dbReference type="ChEBI" id="CHEBI:57692"/>
    </cofactor>
</comment>
<dbReference type="InterPro" id="IPR009100">
    <property type="entry name" value="AcylCoA_DH/oxidase_NM_dom_sf"/>
</dbReference>
<evidence type="ECO:0000259" key="7">
    <source>
        <dbReference type="Pfam" id="PF00441"/>
    </source>
</evidence>
<dbReference type="GO" id="GO:0003995">
    <property type="term" value="F:acyl-CoA dehydrogenase activity"/>
    <property type="evidence" value="ECO:0007669"/>
    <property type="project" value="TreeGrafter"/>
</dbReference>
<evidence type="ECO:0000256" key="3">
    <source>
        <dbReference type="ARBA" id="ARBA00022630"/>
    </source>
</evidence>
<dbReference type="FunFam" id="2.40.110.10:FF:000002">
    <property type="entry name" value="Acyl-CoA dehydrogenase fadE12"/>
    <property type="match status" value="1"/>
</dbReference>
<feature type="domain" description="Acyl-CoA dehydrogenase/oxidase C-terminal" evidence="7">
    <location>
        <begin position="233"/>
        <end position="379"/>
    </location>
</feature>
<evidence type="ECO:0000313" key="10">
    <source>
        <dbReference type="EMBL" id="KCZ94553.1"/>
    </source>
</evidence>
<keyword evidence="5 6" id="KW-0560">Oxidoreductase</keyword>
<evidence type="ECO:0000259" key="8">
    <source>
        <dbReference type="Pfam" id="PF02770"/>
    </source>
</evidence>
<feature type="domain" description="Acyl-CoA dehydrogenase/oxidase N-terminal" evidence="9">
    <location>
        <begin position="7"/>
        <end position="119"/>
    </location>
</feature>
<dbReference type="EMBL" id="ARYK01000001">
    <property type="protein sequence ID" value="KCZ94553.1"/>
    <property type="molecule type" value="Genomic_DNA"/>
</dbReference>
<protein>
    <submittedName>
        <fullName evidence="10">Acyl-CoA dehydrogenase</fullName>
    </submittedName>
</protein>
<dbReference type="Gene3D" id="1.20.140.10">
    <property type="entry name" value="Butyryl-CoA Dehydrogenase, subunit A, domain 3"/>
    <property type="match status" value="1"/>
</dbReference>
<dbReference type="PATRIC" id="fig|1280950.3.peg.861"/>
<proteinExistence type="inferred from homology"/>
<feature type="domain" description="Acyl-CoA oxidase/dehydrogenase middle" evidence="8">
    <location>
        <begin position="126"/>
        <end position="220"/>
    </location>
</feature>
<comment type="similarity">
    <text evidence="2 6">Belongs to the acyl-CoA dehydrogenase family.</text>
</comment>
<dbReference type="Gene3D" id="2.40.110.10">
    <property type="entry name" value="Butyryl-CoA Dehydrogenase, subunit A, domain 2"/>
    <property type="match status" value="1"/>
</dbReference>
<keyword evidence="3 6" id="KW-0285">Flavoprotein</keyword>
<dbReference type="eggNOG" id="COG1960">
    <property type="taxonomic scope" value="Bacteria"/>
</dbReference>
<dbReference type="Pfam" id="PF00441">
    <property type="entry name" value="Acyl-CoA_dh_1"/>
    <property type="match status" value="1"/>
</dbReference>
<sequence>MDFSFNADQRALRDQIIKFARKELNHDVVERDAAKTFPRDLWLKCGDMGLQGLTVPEEFGGANLDSLTTAIAIEALGYGCEDSGLVFAVCAHLLACVTPIWKYGTQEQKERYLPDLCSGRRIAVNAMTEPESGSDAFNMRTRARRDGDDYIINGVKTFSSNGPIADVAVVYARTDDTKGYLGGITGFLVDKGTPGFMPGQAFDKSALRTCPIGELVFEDVRVPESAIIGKVGAGGPIFNQSMEWERTCLVAAHLGKMERLLEKSIDYAKTRSSFGKLIGQNQAVSHRIVDMKVRLEAARLLTYRAAMRLETSKAVGLDASMAKLFTSEALLETAIDTVRVLGGYGLMTEYGAERALRDAMAGTIYSGTNDMQRNIIAGWLGLSSM</sequence>
<name>A0A059FVW0_9PROT</name>
<dbReference type="InterPro" id="IPR037069">
    <property type="entry name" value="AcylCoA_DH/ox_N_sf"/>
</dbReference>